<gene>
    <name evidence="1" type="ORF">EIP75_10540</name>
</gene>
<proteinExistence type="predicted"/>
<dbReference type="AlphaFoldDB" id="A0A426VBK6"/>
<reference evidence="1 2" key="1">
    <citation type="submission" date="2018-12" db="EMBL/GenBank/DDBJ databases">
        <title>The whole draft genome of Aquabacterium sp. SJQ9.</title>
        <authorList>
            <person name="Sun L."/>
            <person name="Gao X."/>
            <person name="Chen W."/>
            <person name="Huang K."/>
        </authorList>
    </citation>
    <scope>NUCLEOTIDE SEQUENCE [LARGE SCALE GENOMIC DNA]</scope>
    <source>
        <strain evidence="1 2">SJQ9</strain>
    </source>
</reference>
<dbReference type="EMBL" id="RSED01000007">
    <property type="protein sequence ID" value="RRS04325.1"/>
    <property type="molecule type" value="Genomic_DNA"/>
</dbReference>
<name>A0A426VBK6_9BURK</name>
<evidence type="ECO:0000313" key="2">
    <source>
        <dbReference type="Proteomes" id="UP000269265"/>
    </source>
</evidence>
<protein>
    <submittedName>
        <fullName evidence="1">Uncharacterized protein</fullName>
    </submittedName>
</protein>
<keyword evidence="2" id="KW-1185">Reference proteome</keyword>
<comment type="caution">
    <text evidence="1">The sequence shown here is derived from an EMBL/GenBank/DDBJ whole genome shotgun (WGS) entry which is preliminary data.</text>
</comment>
<dbReference type="Proteomes" id="UP000269265">
    <property type="component" value="Unassembled WGS sequence"/>
</dbReference>
<evidence type="ECO:0000313" key="1">
    <source>
        <dbReference type="EMBL" id="RRS04325.1"/>
    </source>
</evidence>
<organism evidence="1 2">
    <name type="scientific">Aquabacterium soli</name>
    <dbReference type="NCBI Taxonomy" id="2493092"/>
    <lineage>
        <taxon>Bacteria</taxon>
        <taxon>Pseudomonadati</taxon>
        <taxon>Pseudomonadota</taxon>
        <taxon>Betaproteobacteria</taxon>
        <taxon>Burkholderiales</taxon>
        <taxon>Aquabacterium</taxon>
    </lineage>
</organism>
<sequence>MHTDPLQRPALNVKGYSHLVYEKLARGTGVSGSQGTLMKYRAWTVGLMGLDSSGEPKSDPLYSATYTSDGISCFGGPLYGNKGQCKKNYLKLLSSHLQNINPQWPDLLEAPAIRPASR</sequence>
<accession>A0A426VBK6</accession>